<sequence length="517" mass="56648" precursor="true">MFRGVIATLVTTVMVGAASAQDLTPLRPWIPEDINALAVVRAGELLKTPMAARESWQHSGSENFLGGAVHLPPDCELFVRGTRFRAASGDTWSVALLSFSRPVDMQRVAEQEQSSLQTVASKPAVLSRRNSFFAELGPQLLGVISPAHRQDLSRWIERSERKHDTTLTRYLDEVLLGQSAGVTLAIDLTDMFEPGRLRERLPTMAAMIGRQQHVDQTAAQIMTVRGLRLDIYVTDELRAALTLDFKEPVGNDPNLMKGILLEAMDDMGVGLDSFHDSQAVADGNAVRIAAAFSAEDLRRVMTLVLTPHPVQAPPSTPVAPPPATVKTPPPASSPPSPNVVAPRPAPRVTTDNNAKYFRAIDQILKDLTRANRNANDYARTATWHDRFADKIANLSTMAVDPDLISYGSSVASKLRSLGASLRGVAVDVNTLNNAVVYNTKVNPGWEQVGWWTYGYQPATWETTSNLATIREQQAAAISAGAKDRDSIWQMINDERQRTMDLMTRKYGSTFAEGIRGK</sequence>
<dbReference type="Proteomes" id="UP000315700">
    <property type="component" value="Chromosome"/>
</dbReference>
<evidence type="ECO:0000313" key="4">
    <source>
        <dbReference type="Proteomes" id="UP000315700"/>
    </source>
</evidence>
<keyword evidence="2" id="KW-0732">Signal</keyword>
<organism evidence="3 4">
    <name type="scientific">Caulifigura coniformis</name>
    <dbReference type="NCBI Taxonomy" id="2527983"/>
    <lineage>
        <taxon>Bacteria</taxon>
        <taxon>Pseudomonadati</taxon>
        <taxon>Planctomycetota</taxon>
        <taxon>Planctomycetia</taxon>
        <taxon>Planctomycetales</taxon>
        <taxon>Planctomycetaceae</taxon>
        <taxon>Caulifigura</taxon>
    </lineage>
</organism>
<evidence type="ECO:0000313" key="3">
    <source>
        <dbReference type="EMBL" id="QDT52298.1"/>
    </source>
</evidence>
<dbReference type="EMBL" id="CP036271">
    <property type="protein sequence ID" value="QDT52298.1"/>
    <property type="molecule type" value="Genomic_DNA"/>
</dbReference>
<evidence type="ECO:0000256" key="1">
    <source>
        <dbReference type="SAM" id="MobiDB-lite"/>
    </source>
</evidence>
<accession>A0A517S838</accession>
<keyword evidence="4" id="KW-1185">Reference proteome</keyword>
<feature type="compositionally biased region" description="Low complexity" evidence="1">
    <location>
        <begin position="338"/>
        <end position="348"/>
    </location>
</feature>
<dbReference type="OrthoDB" id="258179at2"/>
<gene>
    <name evidence="3" type="ORF">Pan44_03070</name>
</gene>
<feature type="region of interest" description="Disordered" evidence="1">
    <location>
        <begin position="309"/>
        <end position="348"/>
    </location>
</feature>
<dbReference type="KEGG" id="ccos:Pan44_03070"/>
<reference evidence="3 4" key="1">
    <citation type="submission" date="2019-02" db="EMBL/GenBank/DDBJ databases">
        <title>Deep-cultivation of Planctomycetes and their phenomic and genomic characterization uncovers novel biology.</title>
        <authorList>
            <person name="Wiegand S."/>
            <person name="Jogler M."/>
            <person name="Boedeker C."/>
            <person name="Pinto D."/>
            <person name="Vollmers J."/>
            <person name="Rivas-Marin E."/>
            <person name="Kohn T."/>
            <person name="Peeters S.H."/>
            <person name="Heuer A."/>
            <person name="Rast P."/>
            <person name="Oberbeckmann S."/>
            <person name="Bunk B."/>
            <person name="Jeske O."/>
            <person name="Meyerdierks A."/>
            <person name="Storesund J.E."/>
            <person name="Kallscheuer N."/>
            <person name="Luecker S."/>
            <person name="Lage O.M."/>
            <person name="Pohl T."/>
            <person name="Merkel B.J."/>
            <person name="Hornburger P."/>
            <person name="Mueller R.-W."/>
            <person name="Bruemmer F."/>
            <person name="Labrenz M."/>
            <person name="Spormann A.M."/>
            <person name="Op den Camp H."/>
            <person name="Overmann J."/>
            <person name="Amann R."/>
            <person name="Jetten M.S.M."/>
            <person name="Mascher T."/>
            <person name="Medema M.H."/>
            <person name="Devos D.P."/>
            <person name="Kaster A.-K."/>
            <person name="Ovreas L."/>
            <person name="Rohde M."/>
            <person name="Galperin M.Y."/>
            <person name="Jogler C."/>
        </authorList>
    </citation>
    <scope>NUCLEOTIDE SEQUENCE [LARGE SCALE GENOMIC DNA]</scope>
    <source>
        <strain evidence="3 4">Pan44</strain>
    </source>
</reference>
<protein>
    <submittedName>
        <fullName evidence="3">Uncharacterized protein</fullName>
    </submittedName>
</protein>
<evidence type="ECO:0000256" key="2">
    <source>
        <dbReference type="SAM" id="SignalP"/>
    </source>
</evidence>
<dbReference type="RefSeq" id="WP_145026564.1">
    <property type="nucleotide sequence ID" value="NZ_CP036271.1"/>
</dbReference>
<feature type="chain" id="PRO_5022163574" evidence="2">
    <location>
        <begin position="21"/>
        <end position="517"/>
    </location>
</feature>
<proteinExistence type="predicted"/>
<dbReference type="InParanoid" id="A0A517S838"/>
<feature type="compositionally biased region" description="Pro residues" evidence="1">
    <location>
        <begin position="310"/>
        <end position="337"/>
    </location>
</feature>
<dbReference type="AlphaFoldDB" id="A0A517S838"/>
<feature type="signal peptide" evidence="2">
    <location>
        <begin position="1"/>
        <end position="20"/>
    </location>
</feature>
<name>A0A517S838_9PLAN</name>